<keyword evidence="5" id="KW-1185">Reference proteome</keyword>
<feature type="compositionally biased region" description="Low complexity" evidence="2">
    <location>
        <begin position="46"/>
        <end position="58"/>
    </location>
</feature>
<feature type="compositionally biased region" description="Low complexity" evidence="2">
    <location>
        <begin position="521"/>
        <end position="535"/>
    </location>
</feature>
<reference evidence="4" key="1">
    <citation type="submission" date="2023-10" db="EMBL/GenBank/DDBJ databases">
        <authorList>
            <person name="Chen Y."/>
            <person name="Shah S."/>
            <person name="Dougan E. K."/>
            <person name="Thang M."/>
            <person name="Chan C."/>
        </authorList>
    </citation>
    <scope>NUCLEOTIDE SEQUENCE [LARGE SCALE GENOMIC DNA]</scope>
</reference>
<protein>
    <submittedName>
        <fullName evidence="4">Uncharacterized protein</fullName>
    </submittedName>
</protein>
<feature type="compositionally biased region" description="Acidic residues" evidence="2">
    <location>
        <begin position="304"/>
        <end position="313"/>
    </location>
</feature>
<feature type="compositionally biased region" description="Basic residues" evidence="2">
    <location>
        <begin position="1365"/>
        <end position="1378"/>
    </location>
</feature>
<evidence type="ECO:0000256" key="2">
    <source>
        <dbReference type="SAM" id="MobiDB-lite"/>
    </source>
</evidence>
<feature type="region of interest" description="Disordered" evidence="2">
    <location>
        <begin position="430"/>
        <end position="456"/>
    </location>
</feature>
<feature type="region of interest" description="Disordered" evidence="2">
    <location>
        <begin position="503"/>
        <end position="536"/>
    </location>
</feature>
<feature type="compositionally biased region" description="Basic residues" evidence="2">
    <location>
        <begin position="1046"/>
        <end position="1060"/>
    </location>
</feature>
<feature type="region of interest" description="Disordered" evidence="2">
    <location>
        <begin position="36"/>
        <end position="66"/>
    </location>
</feature>
<evidence type="ECO:0000256" key="3">
    <source>
        <dbReference type="SAM" id="SignalP"/>
    </source>
</evidence>
<proteinExistence type="predicted"/>
<organism evidence="4 5">
    <name type="scientific">Prorocentrum cordatum</name>
    <dbReference type="NCBI Taxonomy" id="2364126"/>
    <lineage>
        <taxon>Eukaryota</taxon>
        <taxon>Sar</taxon>
        <taxon>Alveolata</taxon>
        <taxon>Dinophyceae</taxon>
        <taxon>Prorocentrales</taxon>
        <taxon>Prorocentraceae</taxon>
        <taxon>Prorocentrum</taxon>
    </lineage>
</organism>
<evidence type="ECO:0000313" key="5">
    <source>
        <dbReference type="Proteomes" id="UP001189429"/>
    </source>
</evidence>
<feature type="compositionally biased region" description="Basic and acidic residues" evidence="2">
    <location>
        <begin position="432"/>
        <end position="453"/>
    </location>
</feature>
<feature type="signal peptide" evidence="3">
    <location>
        <begin position="1"/>
        <end position="31"/>
    </location>
</feature>
<gene>
    <name evidence="4" type="ORF">PCOR1329_LOCUS49305</name>
</gene>
<keyword evidence="1" id="KW-0175">Coiled coil</keyword>
<evidence type="ECO:0000313" key="4">
    <source>
        <dbReference type="EMBL" id="CAK0860299.1"/>
    </source>
</evidence>
<sequence>MRDAWKTLCGSLVAALVCTPWALRLFDSSAADEVRPEGAARSGEPAAKAAKGGSKAAAPRSEEDGPSAQVRRLLAEVSAQFGKGNFKKSGLAGAFREPRAQAARQCYLDVGEGLLDLMYLLGDVLTQFARISDGLGDYGMIRVAPWLHPCLEAVMDKVGRLRSRLDELNQAVDHELVLAKARGEKVKKPLPSERQSSRAHACIARAVTGRESHAAGLLQALEELKGRSAPERLPHVVDNMGDACLQLQDCLGSAQFRLCVGDKAFQEIPPLRDMGAAHRGPLGMLGFDSEYAGELSGFSASDSDGQDIDEAAAEPDNPFSPTSANPFSAEVEGNPFSAEVRKVTRTRAGELAGGDRRTLLLTGGHLEIFAPGSSEKVKTRVADSWTVCDSFTFRDMGSTLSEHGVEVISSDESEAPTVAATTEELDAALPEQARREYETRREADTRREAETLRYGDSAAAAGGESGIFDPRKYATRNNFFKYDADSGVQRDAIEKYKDLLKDIGEGDTNGHGKRKSMAKPAASEAPLGSASSGGAAEEKSEYIYQWDHHMELAYRTKASAKRSDHPEWATKMVEPESAKLTDPMNAVFKDGTVRPIPQITVASWRNAQPAGGAGGSGSAPRADDAATKPKAKAKAKSGNTKREMFTGQDTSGNNVWVDLRTDKPRGKPVDRLCLVKWDGGITPQLVQVNVKVFEAADCQEESQMEDQAVDWCTDLAKRFCAGEIDKVKMGNLKKDLLQVKADAPWVAKMRRACNCRSIIQQMAITKQSPRPVKPAPIGARKPEAEPSEPGFEKQLMEFFVQCGNKDGGDVLDGLDEATLTKLKELDDPYMDEAAKTNFHNVPMQSALGRRFYLYLCAHKQEKEAYDAKALDDKRKHRQEWLQKKFKDIEESRTKLIETVWSDETHGEWMNFDKMLVEEGAQSNLNPRAVLQGCMNIAKKCIQCGPRRCQIDPDSGRLIFRHVKRKDSKIHRHTWQQITEEHNRRSGVHTVEQLPASGSGESAAAAEKITPPPKVDPAAIDTPPKDQGGAKGHQQRGRVKGSPNGKSKAKAKAKAKMKGKKGSAGVVTEASVKKRSREVAALYGQVVLRGNRLLAKINEDEATYKWAKNDMFAGKLEKALRKVDTFVNADADLVAMCVDGEDWGVDMDSDMNRDLSTLNDLHAKLEDVQKHEQRIRDVENQEAASASQLSRLILSGQKIGPDIHIVFDLGFTGISLAGHSWGDHAVSYNQACLQCEKDVHVIDETTRDLILTKGKLHFDRRSGLLRGGGSEPKAYLFEFEPAPRAAAFQAAVARLRENGTWTGKKGRGTTQSVTSIAGVPKECTAPRRAKASRIGQVPLAVSLDFEEKFGWSMLTMLLHEMLPRAQPRRQRPPRPRGPWRRAAAGGAAARLRGDPEPFRVGRKRASLSLQPYLVSTPRTPRAASQPRSGAEGARE</sequence>
<dbReference type="EMBL" id="CAUYUJ010015963">
    <property type="protein sequence ID" value="CAK0860299.1"/>
    <property type="molecule type" value="Genomic_DNA"/>
</dbReference>
<comment type="caution">
    <text evidence="4">The sequence shown here is derived from an EMBL/GenBank/DDBJ whole genome shotgun (WGS) entry which is preliminary data.</text>
</comment>
<accession>A0ABN9UMC5</accession>
<keyword evidence="3" id="KW-0732">Signal</keyword>
<feature type="compositionally biased region" description="Low complexity" evidence="2">
    <location>
        <begin position="995"/>
        <end position="1006"/>
    </location>
</feature>
<feature type="coiled-coil region" evidence="1">
    <location>
        <begin position="1160"/>
        <end position="1187"/>
    </location>
</feature>
<name>A0ABN9UMC5_9DINO</name>
<feature type="region of interest" description="Disordered" evidence="2">
    <location>
        <begin position="769"/>
        <end position="788"/>
    </location>
</feature>
<evidence type="ECO:0000256" key="1">
    <source>
        <dbReference type="SAM" id="Coils"/>
    </source>
</evidence>
<dbReference type="Proteomes" id="UP001189429">
    <property type="component" value="Unassembled WGS sequence"/>
</dbReference>
<feature type="compositionally biased region" description="Low complexity" evidence="2">
    <location>
        <begin position="1379"/>
        <end position="1389"/>
    </location>
</feature>
<feature type="region of interest" description="Disordered" evidence="2">
    <location>
        <begin position="1363"/>
        <end position="1434"/>
    </location>
</feature>
<feature type="region of interest" description="Disordered" evidence="2">
    <location>
        <begin position="296"/>
        <end position="330"/>
    </location>
</feature>
<feature type="region of interest" description="Disordered" evidence="2">
    <location>
        <begin position="993"/>
        <end position="1067"/>
    </location>
</feature>
<feature type="chain" id="PRO_5046301535" evidence="3">
    <location>
        <begin position="32"/>
        <end position="1434"/>
    </location>
</feature>
<feature type="region of interest" description="Disordered" evidence="2">
    <location>
        <begin position="606"/>
        <end position="649"/>
    </location>
</feature>